<comment type="caution">
    <text evidence="1">The sequence shown here is derived from an EMBL/GenBank/DDBJ whole genome shotgun (WGS) entry which is preliminary data.</text>
</comment>
<proteinExistence type="predicted"/>
<dbReference type="EMBL" id="QLSV01000003">
    <property type="protein sequence ID" value="RAR49884.1"/>
    <property type="molecule type" value="Genomic_DNA"/>
</dbReference>
<name>A0A328X106_9FLAO</name>
<evidence type="ECO:0000313" key="1">
    <source>
        <dbReference type="EMBL" id="RAR49884.1"/>
    </source>
</evidence>
<evidence type="ECO:0000313" key="2">
    <source>
        <dbReference type="Proteomes" id="UP000249518"/>
    </source>
</evidence>
<organism evidence="1 2">
    <name type="scientific">Flavobacterium lacus</name>
    <dbReference type="NCBI Taxonomy" id="1353778"/>
    <lineage>
        <taxon>Bacteria</taxon>
        <taxon>Pseudomonadati</taxon>
        <taxon>Bacteroidota</taxon>
        <taxon>Flavobacteriia</taxon>
        <taxon>Flavobacteriales</taxon>
        <taxon>Flavobacteriaceae</taxon>
        <taxon>Flavobacterium</taxon>
    </lineage>
</organism>
<dbReference type="Proteomes" id="UP000249518">
    <property type="component" value="Unassembled WGS sequence"/>
</dbReference>
<reference evidence="1 2" key="1">
    <citation type="submission" date="2018-06" db="EMBL/GenBank/DDBJ databases">
        <title>Genomic Encyclopedia of Type Strains, Phase III (KMG-III): the genomes of soil and plant-associated and newly described type strains.</title>
        <authorList>
            <person name="Whitman W."/>
        </authorList>
    </citation>
    <scope>NUCLEOTIDE SEQUENCE [LARGE SCALE GENOMIC DNA]</scope>
    <source>
        <strain evidence="1 2">CGMCC 1.12504</strain>
    </source>
</reference>
<gene>
    <name evidence="1" type="ORF">B0I10_103307</name>
</gene>
<protein>
    <submittedName>
        <fullName evidence="1">Uncharacterized protein</fullName>
    </submittedName>
</protein>
<dbReference type="AlphaFoldDB" id="A0A328X106"/>
<sequence length="35" mass="4272">MVFELKSFLVNLIEKYFFNTKREKKLIINFSGFKV</sequence>
<keyword evidence="2" id="KW-1185">Reference proteome</keyword>
<accession>A0A328X106</accession>